<sequence>MQPKFLALVPLVSLMASFVAAYPSIDAAALMERGYDGGEGLIFAREYDFADALEMRDFDDDLEMRAFEDELETRDFDDELEMRGFDDDFLEMREFDELDARDLEDLFERGGLFSKTSPEEKKQKEEDKRKKEEKKASKDTQKAIDKANKKSSLNIQCMQCGSWEGKITARIQKEWKNDANIHKFENCQATTKDYNGGQMVTARYYNGNSVLSGGAVTYMIYK</sequence>
<gene>
    <name evidence="3" type="ORF">LACBIDRAFT_292660</name>
</gene>
<dbReference type="Proteomes" id="UP000001194">
    <property type="component" value="Unassembled WGS sequence"/>
</dbReference>
<dbReference type="GeneID" id="6072629"/>
<accession>B0CZB1</accession>
<proteinExistence type="predicted"/>
<evidence type="ECO:0000256" key="2">
    <source>
        <dbReference type="SAM" id="SignalP"/>
    </source>
</evidence>
<keyword evidence="4" id="KW-1185">Reference proteome</keyword>
<dbReference type="OrthoDB" id="5150177at2759"/>
<feature type="signal peptide" evidence="2">
    <location>
        <begin position="1"/>
        <end position="21"/>
    </location>
</feature>
<dbReference type="InParanoid" id="B0CZB1"/>
<keyword evidence="2" id="KW-0732">Signal</keyword>
<dbReference type="AlphaFoldDB" id="B0CZB1"/>
<dbReference type="KEGG" id="lbc:LACBIDRAFT_292660"/>
<dbReference type="HOGENOM" id="CLU_1245557_0_0_1"/>
<evidence type="ECO:0000313" key="4">
    <source>
        <dbReference type="Proteomes" id="UP000001194"/>
    </source>
</evidence>
<feature type="compositionally biased region" description="Basic and acidic residues" evidence="1">
    <location>
        <begin position="117"/>
        <end position="145"/>
    </location>
</feature>
<dbReference type="RefSeq" id="XP_001876385.1">
    <property type="nucleotide sequence ID" value="XM_001876350.1"/>
</dbReference>
<feature type="region of interest" description="Disordered" evidence="1">
    <location>
        <begin position="114"/>
        <end position="145"/>
    </location>
</feature>
<dbReference type="EMBL" id="DS547094">
    <property type="protein sequence ID" value="EDR12121.1"/>
    <property type="molecule type" value="Genomic_DNA"/>
</dbReference>
<evidence type="ECO:0000313" key="3">
    <source>
        <dbReference type="EMBL" id="EDR12121.1"/>
    </source>
</evidence>
<feature type="chain" id="PRO_5002747036" evidence="2">
    <location>
        <begin position="22"/>
        <end position="222"/>
    </location>
</feature>
<name>B0CZB1_LACBS</name>
<evidence type="ECO:0000256" key="1">
    <source>
        <dbReference type="SAM" id="MobiDB-lite"/>
    </source>
</evidence>
<protein>
    <submittedName>
        <fullName evidence="3">Predicted protein</fullName>
    </submittedName>
</protein>
<reference evidence="3 4" key="1">
    <citation type="journal article" date="2008" name="Nature">
        <title>The genome of Laccaria bicolor provides insights into mycorrhizal symbiosis.</title>
        <authorList>
            <person name="Martin F."/>
            <person name="Aerts A."/>
            <person name="Ahren D."/>
            <person name="Brun A."/>
            <person name="Danchin E.G.J."/>
            <person name="Duchaussoy F."/>
            <person name="Gibon J."/>
            <person name="Kohler A."/>
            <person name="Lindquist E."/>
            <person name="Pereda V."/>
            <person name="Salamov A."/>
            <person name="Shapiro H.J."/>
            <person name="Wuyts J."/>
            <person name="Blaudez D."/>
            <person name="Buee M."/>
            <person name="Brokstein P."/>
            <person name="Canbaeck B."/>
            <person name="Cohen D."/>
            <person name="Courty P.E."/>
            <person name="Coutinho P.M."/>
            <person name="Delaruelle C."/>
            <person name="Detter J.C."/>
            <person name="Deveau A."/>
            <person name="DiFazio S."/>
            <person name="Duplessis S."/>
            <person name="Fraissinet-Tachet L."/>
            <person name="Lucic E."/>
            <person name="Frey-Klett P."/>
            <person name="Fourrey C."/>
            <person name="Feussner I."/>
            <person name="Gay G."/>
            <person name="Grimwood J."/>
            <person name="Hoegger P.J."/>
            <person name="Jain P."/>
            <person name="Kilaru S."/>
            <person name="Labbe J."/>
            <person name="Lin Y.C."/>
            <person name="Legue V."/>
            <person name="Le Tacon F."/>
            <person name="Marmeisse R."/>
            <person name="Melayah D."/>
            <person name="Montanini B."/>
            <person name="Muratet M."/>
            <person name="Nehls U."/>
            <person name="Niculita-Hirzel H."/>
            <person name="Oudot-Le Secq M.P."/>
            <person name="Peter M."/>
            <person name="Quesneville H."/>
            <person name="Rajashekar B."/>
            <person name="Reich M."/>
            <person name="Rouhier N."/>
            <person name="Schmutz J."/>
            <person name="Yin T."/>
            <person name="Chalot M."/>
            <person name="Henrissat B."/>
            <person name="Kuees U."/>
            <person name="Lucas S."/>
            <person name="Van de Peer Y."/>
            <person name="Podila G.K."/>
            <person name="Polle A."/>
            <person name="Pukkila P.J."/>
            <person name="Richardson P.M."/>
            <person name="Rouze P."/>
            <person name="Sanders I.R."/>
            <person name="Stajich J.E."/>
            <person name="Tunlid A."/>
            <person name="Tuskan G."/>
            <person name="Grigoriev I.V."/>
        </authorList>
    </citation>
    <scope>NUCLEOTIDE SEQUENCE [LARGE SCALE GENOMIC DNA]</scope>
    <source>
        <strain evidence="4">S238N-H82 / ATCC MYA-4686</strain>
    </source>
</reference>
<organism evidence="4">
    <name type="scientific">Laccaria bicolor (strain S238N-H82 / ATCC MYA-4686)</name>
    <name type="common">Bicoloured deceiver</name>
    <name type="synonym">Laccaria laccata var. bicolor</name>
    <dbReference type="NCBI Taxonomy" id="486041"/>
    <lineage>
        <taxon>Eukaryota</taxon>
        <taxon>Fungi</taxon>
        <taxon>Dikarya</taxon>
        <taxon>Basidiomycota</taxon>
        <taxon>Agaricomycotina</taxon>
        <taxon>Agaricomycetes</taxon>
        <taxon>Agaricomycetidae</taxon>
        <taxon>Agaricales</taxon>
        <taxon>Agaricineae</taxon>
        <taxon>Hydnangiaceae</taxon>
        <taxon>Laccaria</taxon>
    </lineage>
</organism>